<feature type="transmembrane region" description="Helical" evidence="8">
    <location>
        <begin position="487"/>
        <end position="508"/>
    </location>
</feature>
<dbReference type="InterPro" id="IPR045035">
    <property type="entry name" value="YSL-like"/>
</dbReference>
<dbReference type="AlphaFoldDB" id="A0A1B7XXI9"/>
<dbReference type="VEuPathDB" id="FungiDB:CH63R_11196"/>
<comment type="caution">
    <text evidence="9">The sequence shown here is derived from an EMBL/GenBank/DDBJ whole genome shotgun (WGS) entry which is preliminary data.</text>
</comment>
<evidence type="ECO:0000256" key="4">
    <source>
        <dbReference type="ARBA" id="ARBA00022692"/>
    </source>
</evidence>
<accession>A0A1B7XXI9</accession>
<dbReference type="Proteomes" id="UP000092177">
    <property type="component" value="Chromosome 8"/>
</dbReference>
<protein>
    <submittedName>
        <fullName evidence="9">OPT oligopeptide transporter</fullName>
    </submittedName>
</protein>
<evidence type="ECO:0000256" key="1">
    <source>
        <dbReference type="ARBA" id="ARBA00004141"/>
    </source>
</evidence>
<feature type="transmembrane region" description="Helical" evidence="8">
    <location>
        <begin position="189"/>
        <end position="207"/>
    </location>
</feature>
<evidence type="ECO:0000256" key="8">
    <source>
        <dbReference type="SAM" id="Phobius"/>
    </source>
</evidence>
<evidence type="ECO:0000256" key="5">
    <source>
        <dbReference type="ARBA" id="ARBA00022989"/>
    </source>
</evidence>
<dbReference type="NCBIfam" id="TIGR00728">
    <property type="entry name" value="OPT_sfam"/>
    <property type="match status" value="1"/>
</dbReference>
<sequence length="772" mass="82798">MVATNPVPGPIQAETQIPSVDPAHDPTYITEKVRYSEQNDELKSEISGDEDVTDLFVPFPEVKGLEPEGNPLTFRAVLVGIILGSLVNASNVYLGKLLHFPGSASLKTGFSFAATMFGAIFGYAIVKLLAKSLPNAPLIGGTFGPQENSIIQAAATGAGGMSGLFVAALPAMYQLNLMSENPRQDFGRILTITVTCAFFGLFAAVPLRKFFIINVARELNLVFPTPTATALTIRSMHAVGSGAADAAKKIKTLGYCFVGALVHIVVSQYADGILHNWYIFLWFYVWSGYKNWAMNINNWGWYIQLTPAFFGSGMLVGINAALSWWLGTFVAWGIIGPTLVHYGEAMGVQRYPKSEKWADMVNFGVMKVSDDPNWVPSPRYWMLWPGVMVLVVYSMVEFVLHIGVLVDGAKFAFRSGARSINNRMQSRGKHNAFIAKHAGLADAQDSLVEDFAPPSQQVPIWVWATGTLVFTAVACVVCHVQFHMNAGLAILACILGLLFAFLSIHGGAVTDCTPLTASAKASQLVFGGVTSGQGLEVKSAQRINLIAGGIASGTADVATALVSDFRVGFLLRTPPHLQFYAQAIGAGVSVFLAPGVFVLFMAAYPCIWKEMGPEETCPFGAPSVLAWKAVAEAVTMPQLPIPKSCAIFTIVMGVICALQAVVKNFYLVGNRMKYREYLPNWMSIGVAWVLGPDSGYANAIMAGAITAWWWRKYFPKSFETHCFAAAAGLIAGEGFGGVINAALELGGVSGSSMAADGINTIGTQIALPGADW</sequence>
<feature type="transmembrane region" description="Helical" evidence="8">
    <location>
        <begin position="722"/>
        <end position="743"/>
    </location>
</feature>
<feature type="transmembrane region" description="Helical" evidence="8">
    <location>
        <begin position="299"/>
        <end position="318"/>
    </location>
</feature>
<dbReference type="PANTHER" id="PTHR31645:SF3">
    <property type="entry name" value="OLIGOPEPTIDE TRANSPORTER"/>
    <property type="match status" value="1"/>
</dbReference>
<dbReference type="RefSeq" id="XP_018153011.1">
    <property type="nucleotide sequence ID" value="XM_018306170.1"/>
</dbReference>
<evidence type="ECO:0000256" key="3">
    <source>
        <dbReference type="ARBA" id="ARBA00022448"/>
    </source>
</evidence>
<name>A0A1B7XXI9_COLHI</name>
<evidence type="ECO:0000256" key="6">
    <source>
        <dbReference type="ARBA" id="ARBA00023136"/>
    </source>
</evidence>
<feature type="transmembrane region" description="Helical" evidence="8">
    <location>
        <begin position="460"/>
        <end position="480"/>
    </location>
</feature>
<dbReference type="OrthoDB" id="77405at2759"/>
<dbReference type="GeneID" id="28870277"/>
<feature type="transmembrane region" description="Helical" evidence="8">
    <location>
        <begin position="686"/>
        <end position="710"/>
    </location>
</feature>
<dbReference type="KEGG" id="chig:CH63R_11196"/>
<keyword evidence="4 8" id="KW-0812">Transmembrane</keyword>
<feature type="transmembrane region" description="Helical" evidence="8">
    <location>
        <begin position="110"/>
        <end position="130"/>
    </location>
</feature>
<dbReference type="EMBL" id="LTAN01000008">
    <property type="protein sequence ID" value="OBR04493.1"/>
    <property type="molecule type" value="Genomic_DNA"/>
</dbReference>
<comment type="similarity">
    <text evidence="2">Belongs to the oligopeptide OPT transporter family.</text>
</comment>
<dbReference type="InterPro" id="IPR004813">
    <property type="entry name" value="OPT"/>
</dbReference>
<evidence type="ECO:0000313" key="10">
    <source>
        <dbReference type="Proteomes" id="UP000092177"/>
    </source>
</evidence>
<keyword evidence="3" id="KW-0813">Transport</keyword>
<comment type="subcellular location">
    <subcellularLocation>
        <location evidence="1">Membrane</location>
        <topology evidence="1">Multi-pass membrane protein</topology>
    </subcellularLocation>
</comment>
<keyword evidence="5 8" id="KW-1133">Transmembrane helix</keyword>
<evidence type="ECO:0000256" key="7">
    <source>
        <dbReference type="SAM" id="MobiDB-lite"/>
    </source>
</evidence>
<feature type="transmembrane region" description="Helical" evidence="8">
    <location>
        <begin position="579"/>
        <end position="604"/>
    </location>
</feature>
<dbReference type="PANTHER" id="PTHR31645">
    <property type="entry name" value="OLIGOPEPTIDE TRANSPORTER YGL114W-RELATED"/>
    <property type="match status" value="1"/>
</dbReference>
<feature type="transmembrane region" description="Helical" evidence="8">
    <location>
        <begin position="383"/>
        <end position="406"/>
    </location>
</feature>
<proteinExistence type="inferred from homology"/>
<dbReference type="GO" id="GO:0000329">
    <property type="term" value="C:fungal-type vacuole membrane"/>
    <property type="evidence" value="ECO:0007669"/>
    <property type="project" value="TreeGrafter"/>
</dbReference>
<dbReference type="GO" id="GO:0035673">
    <property type="term" value="F:oligopeptide transmembrane transporter activity"/>
    <property type="evidence" value="ECO:0007669"/>
    <property type="project" value="InterPro"/>
</dbReference>
<reference evidence="10" key="1">
    <citation type="journal article" date="2017" name="BMC Genomics">
        <title>Gapless genome assembly of Colletotrichum higginsianum reveals chromosome structure and association of transposable elements with secondary metabolite gene clusters.</title>
        <authorList>
            <person name="Dallery J.-F."/>
            <person name="Lapalu N."/>
            <person name="Zampounis A."/>
            <person name="Pigne S."/>
            <person name="Luyten I."/>
            <person name="Amselem J."/>
            <person name="Wittenberg A.H.J."/>
            <person name="Zhou S."/>
            <person name="de Queiroz M.V."/>
            <person name="Robin G.P."/>
            <person name="Auger A."/>
            <person name="Hainaut M."/>
            <person name="Henrissat B."/>
            <person name="Kim K.-T."/>
            <person name="Lee Y.-H."/>
            <person name="Lespinet O."/>
            <person name="Schwartz D.C."/>
            <person name="Thon M.R."/>
            <person name="O'Connell R.J."/>
        </authorList>
    </citation>
    <scope>NUCLEOTIDE SEQUENCE [LARGE SCALE GENOMIC DNA]</scope>
    <source>
        <strain evidence="10">IMI 349063</strain>
    </source>
</reference>
<dbReference type="Pfam" id="PF03169">
    <property type="entry name" value="OPT"/>
    <property type="match status" value="1"/>
</dbReference>
<feature type="transmembrane region" description="Helical" evidence="8">
    <location>
        <begin position="150"/>
        <end position="169"/>
    </location>
</feature>
<feature type="transmembrane region" description="Helical" evidence="8">
    <location>
        <begin position="72"/>
        <end position="90"/>
    </location>
</feature>
<keyword evidence="10" id="KW-1185">Reference proteome</keyword>
<evidence type="ECO:0000256" key="2">
    <source>
        <dbReference type="ARBA" id="ARBA00008807"/>
    </source>
</evidence>
<gene>
    <name evidence="9" type="ORF">CH63R_11196</name>
</gene>
<organism evidence="9 10">
    <name type="scientific">Colletotrichum higginsianum (strain IMI 349063)</name>
    <name type="common">Crucifer anthracnose fungus</name>
    <dbReference type="NCBI Taxonomy" id="759273"/>
    <lineage>
        <taxon>Eukaryota</taxon>
        <taxon>Fungi</taxon>
        <taxon>Dikarya</taxon>
        <taxon>Ascomycota</taxon>
        <taxon>Pezizomycotina</taxon>
        <taxon>Sordariomycetes</taxon>
        <taxon>Hypocreomycetidae</taxon>
        <taxon>Glomerellales</taxon>
        <taxon>Glomerellaceae</taxon>
        <taxon>Colletotrichum</taxon>
        <taxon>Colletotrichum destructivum species complex</taxon>
    </lineage>
</organism>
<feature type="region of interest" description="Disordered" evidence="7">
    <location>
        <begin position="1"/>
        <end position="25"/>
    </location>
</feature>
<feature type="transmembrane region" description="Helical" evidence="8">
    <location>
        <begin position="324"/>
        <end position="343"/>
    </location>
</feature>
<keyword evidence="6 8" id="KW-0472">Membrane</keyword>
<evidence type="ECO:0000313" key="9">
    <source>
        <dbReference type="EMBL" id="OBR04493.1"/>
    </source>
</evidence>
<feature type="transmembrane region" description="Helical" evidence="8">
    <location>
        <begin position="645"/>
        <end position="666"/>
    </location>
</feature>